<gene>
    <name evidence="1" type="ORF">NCTC10571_01331</name>
</gene>
<evidence type="ECO:0000313" key="1">
    <source>
        <dbReference type="EMBL" id="STY71175.1"/>
    </source>
</evidence>
<dbReference type="Pfam" id="PF18907">
    <property type="entry name" value="DUF5662"/>
    <property type="match status" value="1"/>
</dbReference>
<protein>
    <recommendedName>
        <fullName evidence="3">Catalase</fullName>
    </recommendedName>
</protein>
<dbReference type="AlphaFoldDB" id="A0A378NTN4"/>
<accession>A0A378NTN4</accession>
<organism evidence="1 2">
    <name type="scientific">Megamonas hypermegale</name>
    <dbReference type="NCBI Taxonomy" id="158847"/>
    <lineage>
        <taxon>Bacteria</taxon>
        <taxon>Bacillati</taxon>
        <taxon>Bacillota</taxon>
        <taxon>Negativicutes</taxon>
        <taxon>Selenomonadales</taxon>
        <taxon>Selenomonadaceae</taxon>
        <taxon>Megamonas</taxon>
    </lineage>
</organism>
<reference evidence="1 2" key="1">
    <citation type="submission" date="2018-06" db="EMBL/GenBank/DDBJ databases">
        <authorList>
            <consortium name="Pathogen Informatics"/>
            <person name="Doyle S."/>
        </authorList>
    </citation>
    <scope>NUCLEOTIDE SEQUENCE [LARGE SCALE GENOMIC DNA]</scope>
    <source>
        <strain evidence="1 2">NCTC10571</strain>
    </source>
</reference>
<evidence type="ECO:0008006" key="3">
    <source>
        <dbReference type="Google" id="ProtNLM"/>
    </source>
</evidence>
<sequence length="196" mass="23229">MLIKNTVKHLKNVIKHKKWVFHYACKAGIPIQGAMHDLSKFHPTELIESIMYYKDGVSPLKESKKANGYSKAKLHHCHVNKHHYEYWQDNYDNGCEPLIMPYNYTLELICDYLAAARTYINDNDNIDYKKEYEWFMEHKYNNKAISMHPAMLEFIKQVFEQMAKDNSDDILEKHSFMERLYNTIVLKSLTNKGCVI</sequence>
<proteinExistence type="predicted"/>
<dbReference type="EMBL" id="UGPP01000001">
    <property type="protein sequence ID" value="STY71175.1"/>
    <property type="molecule type" value="Genomic_DNA"/>
</dbReference>
<evidence type="ECO:0000313" key="2">
    <source>
        <dbReference type="Proteomes" id="UP000255234"/>
    </source>
</evidence>
<dbReference type="Proteomes" id="UP000255234">
    <property type="component" value="Unassembled WGS sequence"/>
</dbReference>
<dbReference type="InterPro" id="IPR043721">
    <property type="entry name" value="DUF5662"/>
</dbReference>
<dbReference type="RefSeq" id="WP_115151543.1">
    <property type="nucleotide sequence ID" value="NZ_UGPP01000001.1"/>
</dbReference>
<name>A0A378NTN4_9FIRM</name>